<accession>A0A8K0GY29</accession>
<evidence type="ECO:0000313" key="4">
    <source>
        <dbReference type="EMBL" id="KAF3440230.1"/>
    </source>
</evidence>
<comment type="caution">
    <text evidence="4">The sequence shown here is derived from an EMBL/GenBank/DDBJ whole genome shotgun (WGS) entry which is preliminary data.</text>
</comment>
<dbReference type="PANTHER" id="PTHR31623:SF46">
    <property type="entry name" value="VINORINE SYNTHASE-LIKE"/>
    <property type="match status" value="1"/>
</dbReference>
<protein>
    <submittedName>
        <fullName evidence="4">Uncharacterized protein</fullName>
    </submittedName>
</protein>
<evidence type="ECO:0000256" key="1">
    <source>
        <dbReference type="ARBA" id="ARBA00009861"/>
    </source>
</evidence>
<dbReference type="Proteomes" id="UP000796880">
    <property type="component" value="Unassembled WGS sequence"/>
</dbReference>
<keyword evidence="2" id="KW-0808">Transferase</keyword>
<comment type="similarity">
    <text evidence="1">Belongs to the plant acyltransferase family.</text>
</comment>
<dbReference type="GO" id="GO:0016746">
    <property type="term" value="F:acyltransferase activity"/>
    <property type="evidence" value="ECO:0007669"/>
    <property type="project" value="UniProtKB-KW"/>
</dbReference>
<dbReference type="Gene3D" id="3.30.559.10">
    <property type="entry name" value="Chloramphenicol acetyltransferase-like domain"/>
    <property type="match status" value="1"/>
</dbReference>
<dbReference type="AlphaFoldDB" id="A0A8K0GY29"/>
<evidence type="ECO:0000256" key="2">
    <source>
        <dbReference type="ARBA" id="ARBA00022679"/>
    </source>
</evidence>
<dbReference type="EMBL" id="VOIH02000008">
    <property type="protein sequence ID" value="KAF3440230.1"/>
    <property type="molecule type" value="Genomic_DNA"/>
</dbReference>
<dbReference type="Pfam" id="PF02458">
    <property type="entry name" value="Transferase"/>
    <property type="match status" value="1"/>
</dbReference>
<evidence type="ECO:0000256" key="3">
    <source>
        <dbReference type="ARBA" id="ARBA00023315"/>
    </source>
</evidence>
<evidence type="ECO:0000313" key="5">
    <source>
        <dbReference type="Proteomes" id="UP000796880"/>
    </source>
</evidence>
<keyword evidence="5" id="KW-1185">Reference proteome</keyword>
<dbReference type="OrthoDB" id="1932220at2759"/>
<reference evidence="4" key="1">
    <citation type="submission" date="2020-03" db="EMBL/GenBank/DDBJ databases">
        <title>A high-quality chromosome-level genome assembly of a woody plant with both climbing and erect habits, Rhamnella rubrinervis.</title>
        <authorList>
            <person name="Lu Z."/>
            <person name="Yang Y."/>
            <person name="Zhu X."/>
            <person name="Sun Y."/>
        </authorList>
    </citation>
    <scope>NUCLEOTIDE SEQUENCE</scope>
    <source>
        <strain evidence="4">BYM</strain>
        <tissue evidence="4">Leaf</tissue>
    </source>
</reference>
<organism evidence="4 5">
    <name type="scientific">Rhamnella rubrinervis</name>
    <dbReference type="NCBI Taxonomy" id="2594499"/>
    <lineage>
        <taxon>Eukaryota</taxon>
        <taxon>Viridiplantae</taxon>
        <taxon>Streptophyta</taxon>
        <taxon>Embryophyta</taxon>
        <taxon>Tracheophyta</taxon>
        <taxon>Spermatophyta</taxon>
        <taxon>Magnoliopsida</taxon>
        <taxon>eudicotyledons</taxon>
        <taxon>Gunneridae</taxon>
        <taxon>Pentapetalae</taxon>
        <taxon>rosids</taxon>
        <taxon>fabids</taxon>
        <taxon>Rosales</taxon>
        <taxon>Rhamnaceae</taxon>
        <taxon>rhamnoid group</taxon>
        <taxon>Rhamneae</taxon>
        <taxon>Rhamnella</taxon>
    </lineage>
</organism>
<gene>
    <name evidence="4" type="ORF">FNV43_RR18513</name>
</gene>
<sequence length="264" mass="30007">MKGKEKQNVTMAFQNFKGSSYEVWCHSCEVLPFCEVLALPVRSEAILVRFEVVATRSLVIAMTFGVIQPSMRGPISFLQRSTPSLRSQDAFLRAGQPRLAQKADTVAPEFVSASLFPPKDTTGHDPSVGIVKENTVSKRFRGGVLWLMTKVSDEIRKMDCYEFVKKLQEEYQVHLEFMKEGGGRLMRDEVMTFSFTSLCRFPIHVADFGWGKPTWVGLPALAFQNLVVFMDTKNGDGIEVYIYISLNEEHMSKLEDDEEFLTFF</sequence>
<name>A0A8K0GY29_9ROSA</name>
<dbReference type="InterPro" id="IPR023213">
    <property type="entry name" value="CAT-like_dom_sf"/>
</dbReference>
<keyword evidence="3" id="KW-0012">Acyltransferase</keyword>
<dbReference type="PANTHER" id="PTHR31623">
    <property type="entry name" value="F21J9.9"/>
    <property type="match status" value="1"/>
</dbReference>
<proteinExistence type="inferred from homology"/>